<keyword evidence="3" id="KW-1185">Reference proteome</keyword>
<protein>
    <submittedName>
        <fullName evidence="2">Uncharacterized protein</fullName>
    </submittedName>
</protein>
<gene>
    <name evidence="2" type="ORF">MsAg5_01650</name>
</gene>
<evidence type="ECO:0000313" key="3">
    <source>
        <dbReference type="Proteomes" id="UP001271789"/>
    </source>
</evidence>
<dbReference type="PANTHER" id="PTHR42195">
    <property type="entry name" value="UCP015877 FAMILY PROTEIN"/>
    <property type="match status" value="1"/>
</dbReference>
<feature type="region of interest" description="Disordered" evidence="1">
    <location>
        <begin position="1"/>
        <end position="45"/>
    </location>
</feature>
<dbReference type="AlphaFoldDB" id="A0AAE4SEI1"/>
<organism evidence="2 3">
    <name type="scientific">Methanolapillus africanus</name>
    <dbReference type="NCBI Taxonomy" id="3028297"/>
    <lineage>
        <taxon>Archaea</taxon>
        <taxon>Methanobacteriati</taxon>
        <taxon>Methanobacteriota</taxon>
        <taxon>Stenosarchaea group</taxon>
        <taxon>Methanomicrobia</taxon>
        <taxon>Methanosarcinales</taxon>
        <taxon>Methanosarcinaceae</taxon>
        <taxon>Methanolapillus</taxon>
    </lineage>
</organism>
<name>A0AAE4SEI1_9EURY</name>
<dbReference type="RefSeq" id="WP_338098798.1">
    <property type="nucleotide sequence ID" value="NZ_JAWDKD010000003.1"/>
</dbReference>
<reference evidence="2" key="1">
    <citation type="submission" date="2023-06" db="EMBL/GenBank/DDBJ databases">
        <title>Genome sequence of Methanosarcinaceae archaeon Ag5.</title>
        <authorList>
            <person name="Protasov E."/>
            <person name="Platt K."/>
            <person name="Poehlein A."/>
            <person name="Daniel R."/>
            <person name="Brune A."/>
        </authorList>
    </citation>
    <scope>NUCLEOTIDE SEQUENCE</scope>
    <source>
        <strain evidence="2">Ag5</strain>
    </source>
</reference>
<dbReference type="Proteomes" id="UP001271789">
    <property type="component" value="Unassembled WGS sequence"/>
</dbReference>
<dbReference type="Pfam" id="PF19769">
    <property type="entry name" value="CPxCG_zf"/>
    <property type="match status" value="1"/>
</dbReference>
<sequence length="251" mass="28430">MVMKSNKNEEVTDIEETGFDAQDVEEVEETGAIDSESVDDDDEEETFGDLELKCPNCSPQDETWHEIIKPGQSPVARCMDCGQIHSYRVSRPRMKNVKVIVSQMENTFVLQTTFNEEERYFIDDEIIVDDDASGAAYPIIITALETKERRQPSAFVKEIETIWGRAIDEVTVKIAIQDKEVTKSHEQKVPGDFSYVVGQNVKIDGKAYPIVSIKVRGGGFKSRTGDSVTAKKIKRVYAKKPKRMYDDGKKY</sequence>
<evidence type="ECO:0000313" key="2">
    <source>
        <dbReference type="EMBL" id="MDV0446335.1"/>
    </source>
</evidence>
<evidence type="ECO:0000256" key="1">
    <source>
        <dbReference type="SAM" id="MobiDB-lite"/>
    </source>
</evidence>
<proteinExistence type="predicted"/>
<dbReference type="PANTHER" id="PTHR42195:SF1">
    <property type="entry name" value="ZINC FINGER PROTEIN"/>
    <property type="match status" value="1"/>
</dbReference>
<comment type="caution">
    <text evidence="2">The sequence shown here is derived from an EMBL/GenBank/DDBJ whole genome shotgun (WGS) entry which is preliminary data.</text>
</comment>
<accession>A0AAE4SEI1</accession>
<dbReference type="InterPro" id="IPR012041">
    <property type="entry name" value="Znf_CPxCG-like"/>
</dbReference>
<dbReference type="EMBL" id="JAWDKD010000003">
    <property type="protein sequence ID" value="MDV0446335.1"/>
    <property type="molecule type" value="Genomic_DNA"/>
</dbReference>
<feature type="compositionally biased region" description="Basic and acidic residues" evidence="1">
    <location>
        <begin position="1"/>
        <end position="10"/>
    </location>
</feature>
<feature type="compositionally biased region" description="Acidic residues" evidence="1">
    <location>
        <begin position="11"/>
        <end position="45"/>
    </location>
</feature>